<feature type="binding site" evidence="6">
    <location>
        <begin position="23"/>
        <end position="25"/>
    </location>
    <ligand>
        <name>FMN</name>
        <dbReference type="ChEBI" id="CHEBI:58210"/>
    </ligand>
</feature>
<accession>A0A108UB93</accession>
<sequence length="230" mass="25457">MTRLLHIDASARLHGSDTHAHGSHSRRLSQRFVRGWRELNPGDEIVVRDVGLAPPTPVSDRWIHAAFTPPARREPWMTQVLAESDGLVDELLAADLIVAGVPMYNFGVPAPFKAWIDNVVRVGRTFGFDRQREGEPYWPMLSDAGKTLVLLSSRGDYGYGAGERLAHINHVEPAVLTPMRYLGITDSHGAAVEYDEFGGEDLRASIERAEAQVDALVQRLSRERATRAAA</sequence>
<evidence type="ECO:0000256" key="7">
    <source>
        <dbReference type="SAM" id="Coils"/>
    </source>
</evidence>
<dbReference type="HAMAP" id="MF_01216">
    <property type="entry name" value="Azoreductase_type1"/>
    <property type="match status" value="1"/>
</dbReference>
<reference evidence="9 10" key="1">
    <citation type="journal article" date="2014" name="Genome Announc.">
        <title>Draft Genome Sequence of Lysobacter capsici AZ78, a Bacterium Antagonistic to Plant-Pathogenic Oomycetes.</title>
        <authorList>
            <person name="Puopolo G."/>
            <person name="Sonego P."/>
            <person name="Engelen K."/>
            <person name="Pertot I."/>
        </authorList>
    </citation>
    <scope>NUCLEOTIDE SEQUENCE [LARGE SCALE GENOMIC DNA]</scope>
    <source>
        <strain evidence="9 10">AZ78</strain>
    </source>
</reference>
<keyword evidence="7" id="KW-0175">Coiled coil</keyword>
<dbReference type="RefSeq" id="WP_036110125.1">
    <property type="nucleotide sequence ID" value="NZ_JAJA02000001.1"/>
</dbReference>
<dbReference type="GO" id="GO:0016655">
    <property type="term" value="F:oxidoreductase activity, acting on NAD(P)H, quinone or similar compound as acceptor"/>
    <property type="evidence" value="ECO:0007669"/>
    <property type="project" value="InterPro"/>
</dbReference>
<feature type="binding site" evidence="6">
    <location>
        <position position="10"/>
    </location>
    <ligand>
        <name>FMN</name>
        <dbReference type="ChEBI" id="CHEBI:58210"/>
    </ligand>
</feature>
<keyword evidence="4 6" id="KW-0520">NAD</keyword>
<keyword evidence="3 6" id="KW-0560">Oxidoreductase</keyword>
<dbReference type="InterPro" id="IPR029039">
    <property type="entry name" value="Flavoprotein-like_sf"/>
</dbReference>
<feature type="binding site" evidence="6">
    <location>
        <begin position="103"/>
        <end position="106"/>
    </location>
    <ligand>
        <name>FMN</name>
        <dbReference type="ChEBI" id="CHEBI:58210"/>
    </ligand>
</feature>
<evidence type="ECO:0000313" key="10">
    <source>
        <dbReference type="Proteomes" id="UP000023435"/>
    </source>
</evidence>
<evidence type="ECO:0000256" key="6">
    <source>
        <dbReference type="HAMAP-Rule" id="MF_01216"/>
    </source>
</evidence>
<evidence type="ECO:0000256" key="1">
    <source>
        <dbReference type="ARBA" id="ARBA00022630"/>
    </source>
</evidence>
<evidence type="ECO:0000313" key="9">
    <source>
        <dbReference type="EMBL" id="KWS05980.1"/>
    </source>
</evidence>
<comment type="caution">
    <text evidence="6">Lacks conserved residue(s) required for the propagation of feature annotation.</text>
</comment>
<feature type="coiled-coil region" evidence="7">
    <location>
        <begin position="199"/>
        <end position="226"/>
    </location>
</feature>
<comment type="catalytic activity">
    <reaction evidence="5">
        <text>N,N-dimethyl-1,4-phenylenediamine + anthranilate + 2 NAD(+) = 2-(4-dimethylaminophenyl)diazenylbenzoate + 2 NADH + 2 H(+)</text>
        <dbReference type="Rhea" id="RHEA:55872"/>
        <dbReference type="ChEBI" id="CHEBI:15378"/>
        <dbReference type="ChEBI" id="CHEBI:15783"/>
        <dbReference type="ChEBI" id="CHEBI:16567"/>
        <dbReference type="ChEBI" id="CHEBI:57540"/>
        <dbReference type="ChEBI" id="CHEBI:57945"/>
        <dbReference type="ChEBI" id="CHEBI:71579"/>
        <dbReference type="EC" id="1.7.1.17"/>
    </reaction>
    <physiologicalReaction direction="right-to-left" evidence="5">
        <dbReference type="Rhea" id="RHEA:55874"/>
    </physiologicalReaction>
</comment>
<dbReference type="EC" id="1.7.1.17" evidence="6"/>
<dbReference type="InterPro" id="IPR023048">
    <property type="entry name" value="NADH:quinone_OxRdtase_FMN_depd"/>
</dbReference>
<dbReference type="Proteomes" id="UP000023435">
    <property type="component" value="Unassembled WGS sequence"/>
</dbReference>
<dbReference type="InterPro" id="IPR050104">
    <property type="entry name" value="FMN-dep_NADH:Q_OxRdtase_AzoR1"/>
</dbReference>
<name>A0A108UB93_9GAMM</name>
<protein>
    <recommendedName>
        <fullName evidence="6">FMN dependent NADH:quinone oxidoreductase</fullName>
        <ecNumber evidence="6">1.6.5.-</ecNumber>
    </recommendedName>
    <alternativeName>
        <fullName evidence="6">Azo-dye reductase</fullName>
    </alternativeName>
    <alternativeName>
        <fullName evidence="6">FMN-dependent NADH-azo compound oxidoreductase</fullName>
    </alternativeName>
    <alternativeName>
        <fullName evidence="6">FMN-dependent NADH-azoreductase</fullName>
        <ecNumber evidence="6">1.7.1.17</ecNumber>
    </alternativeName>
</protein>
<dbReference type="InterPro" id="IPR003680">
    <property type="entry name" value="Flavodoxin_fold"/>
</dbReference>
<dbReference type="AlphaFoldDB" id="A0A108UB93"/>
<evidence type="ECO:0000256" key="4">
    <source>
        <dbReference type="ARBA" id="ARBA00023027"/>
    </source>
</evidence>
<dbReference type="GO" id="GO:0016652">
    <property type="term" value="F:oxidoreductase activity, acting on NAD(P)H as acceptor"/>
    <property type="evidence" value="ECO:0007669"/>
    <property type="project" value="UniProtKB-UniRule"/>
</dbReference>
<comment type="subunit">
    <text evidence="6">Homodimer.</text>
</comment>
<dbReference type="SUPFAM" id="SSF52218">
    <property type="entry name" value="Flavoproteins"/>
    <property type="match status" value="1"/>
</dbReference>
<dbReference type="Pfam" id="PF02525">
    <property type="entry name" value="Flavodoxin_2"/>
    <property type="match status" value="1"/>
</dbReference>
<dbReference type="GO" id="GO:0010181">
    <property type="term" value="F:FMN binding"/>
    <property type="evidence" value="ECO:0007669"/>
    <property type="project" value="UniProtKB-UniRule"/>
</dbReference>
<comment type="caution">
    <text evidence="9">The sequence shown here is derived from an EMBL/GenBank/DDBJ whole genome shotgun (WGS) entry which is preliminary data.</text>
</comment>
<dbReference type="EMBL" id="JAJA02000001">
    <property type="protein sequence ID" value="KWS05980.1"/>
    <property type="molecule type" value="Genomic_DNA"/>
</dbReference>
<organism evidence="9 10">
    <name type="scientific">Lysobacter capsici AZ78</name>
    <dbReference type="NCBI Taxonomy" id="1444315"/>
    <lineage>
        <taxon>Bacteria</taxon>
        <taxon>Pseudomonadati</taxon>
        <taxon>Pseudomonadota</taxon>
        <taxon>Gammaproteobacteria</taxon>
        <taxon>Lysobacterales</taxon>
        <taxon>Lysobacteraceae</taxon>
        <taxon>Lysobacter</taxon>
    </lineage>
</organism>
<keyword evidence="1 6" id="KW-0285">Flavoprotein</keyword>
<evidence type="ECO:0000256" key="3">
    <source>
        <dbReference type="ARBA" id="ARBA00023002"/>
    </source>
</evidence>
<keyword evidence="2 6" id="KW-0288">FMN</keyword>
<feature type="domain" description="Flavodoxin-like fold" evidence="8">
    <location>
        <begin position="3"/>
        <end position="215"/>
    </location>
</feature>
<gene>
    <name evidence="6" type="primary">azoR</name>
    <name evidence="9" type="ORF">AZ78_3534</name>
</gene>
<dbReference type="PANTHER" id="PTHR43741">
    <property type="entry name" value="FMN-DEPENDENT NADH-AZOREDUCTASE 1"/>
    <property type="match status" value="1"/>
</dbReference>
<evidence type="ECO:0000259" key="8">
    <source>
        <dbReference type="Pfam" id="PF02525"/>
    </source>
</evidence>
<proteinExistence type="inferred from homology"/>
<dbReference type="EC" id="1.6.5.-" evidence="6"/>
<dbReference type="GO" id="GO:0009055">
    <property type="term" value="F:electron transfer activity"/>
    <property type="evidence" value="ECO:0007669"/>
    <property type="project" value="UniProtKB-UniRule"/>
</dbReference>
<comment type="similarity">
    <text evidence="6">Belongs to the azoreductase type 1 family.</text>
</comment>
<dbReference type="OrthoDB" id="9787136at2"/>
<dbReference type="PANTHER" id="PTHR43741:SF2">
    <property type="entry name" value="FMN-DEPENDENT NADH:QUINONE OXIDOREDUCTASE"/>
    <property type="match status" value="1"/>
</dbReference>
<comment type="function">
    <text evidence="6">Also exhibits azoreductase activity. Catalyzes the reductive cleavage of the azo bond in aromatic azo compounds to the corresponding amines.</text>
</comment>
<comment type="catalytic activity">
    <reaction evidence="6">
        <text>2 a quinone + NADH + H(+) = 2 a 1,4-benzosemiquinone + NAD(+)</text>
        <dbReference type="Rhea" id="RHEA:65952"/>
        <dbReference type="ChEBI" id="CHEBI:15378"/>
        <dbReference type="ChEBI" id="CHEBI:57540"/>
        <dbReference type="ChEBI" id="CHEBI:57945"/>
        <dbReference type="ChEBI" id="CHEBI:132124"/>
        <dbReference type="ChEBI" id="CHEBI:134225"/>
    </reaction>
</comment>
<evidence type="ECO:0000256" key="2">
    <source>
        <dbReference type="ARBA" id="ARBA00022643"/>
    </source>
</evidence>
<comment type="function">
    <text evidence="6">Quinone reductase that provides resistance to thiol-specific stress caused by electrophilic quinones.</text>
</comment>
<keyword evidence="10" id="KW-1185">Reference proteome</keyword>
<dbReference type="Gene3D" id="3.40.50.360">
    <property type="match status" value="1"/>
</dbReference>
<comment type="cofactor">
    <cofactor evidence="6">
        <name>FMN</name>
        <dbReference type="ChEBI" id="CHEBI:58210"/>
    </cofactor>
    <text evidence="6">Binds 1 FMN per subunit.</text>
</comment>
<dbReference type="GeneID" id="97905672"/>
<evidence type="ECO:0000256" key="5">
    <source>
        <dbReference type="ARBA" id="ARBA00048542"/>
    </source>
</evidence>